<dbReference type="PANTHER" id="PTHR11088">
    <property type="entry name" value="TRNA DIMETHYLALLYLTRANSFERASE"/>
    <property type="match status" value="1"/>
</dbReference>
<evidence type="ECO:0000256" key="1">
    <source>
        <dbReference type="ARBA" id="ARBA00005842"/>
    </source>
</evidence>
<keyword evidence="7" id="KW-1185">Reference proteome</keyword>
<dbReference type="InterPro" id="IPR039657">
    <property type="entry name" value="Dimethylallyltransferase"/>
</dbReference>
<evidence type="ECO:0000256" key="3">
    <source>
        <dbReference type="ARBA" id="ARBA00022712"/>
    </source>
</evidence>
<dbReference type="EMBL" id="NMUH01006630">
    <property type="protein sequence ID" value="MQM15671.1"/>
    <property type="molecule type" value="Genomic_DNA"/>
</dbReference>
<dbReference type="Proteomes" id="UP000652761">
    <property type="component" value="Unassembled WGS sequence"/>
</dbReference>
<dbReference type="Pfam" id="PF01715">
    <property type="entry name" value="IPPT"/>
    <property type="match status" value="1"/>
</dbReference>
<comment type="caution">
    <text evidence="6">The sequence shown here is derived from an EMBL/GenBank/DDBJ whole genome shotgun (WGS) entry which is preliminary data.</text>
</comment>
<accession>A0A843X8M5</accession>
<evidence type="ECO:0000313" key="7">
    <source>
        <dbReference type="Proteomes" id="UP000652761"/>
    </source>
</evidence>
<dbReference type="GO" id="GO:0052381">
    <property type="term" value="F:tRNA dimethylallyltransferase activity"/>
    <property type="evidence" value="ECO:0007669"/>
    <property type="project" value="TreeGrafter"/>
</dbReference>
<evidence type="ECO:0000256" key="5">
    <source>
        <dbReference type="ARBA" id="ARBA00022840"/>
    </source>
</evidence>
<keyword evidence="5" id="KW-0067">ATP-binding</keyword>
<sequence>MSRVGSWSFDAKIPLPAPLLPPSTPPWQSFEKLPRRDLGRIGFSQAREAKRRMMTATTEARLGAARAPGGNGSGGGRDGREVVDHLLGVAYPDADFIATNFQRYATHAVESILERGRLPIVAGGSNSFIGALVDGNDGEFRRRYDCCFLCVDVELTELDTFVSQQVDYMVEAGLVEEVRGAFR</sequence>
<dbReference type="OrthoDB" id="775260at2759"/>
<dbReference type="GO" id="GO:0005739">
    <property type="term" value="C:mitochondrion"/>
    <property type="evidence" value="ECO:0007669"/>
    <property type="project" value="TreeGrafter"/>
</dbReference>
<evidence type="ECO:0000256" key="4">
    <source>
        <dbReference type="ARBA" id="ARBA00022741"/>
    </source>
</evidence>
<keyword evidence="3" id="KW-0203">Cytokinin biosynthesis</keyword>
<protein>
    <submittedName>
        <fullName evidence="6">Uncharacterized protein</fullName>
    </submittedName>
</protein>
<keyword evidence="2" id="KW-0808">Transferase</keyword>
<gene>
    <name evidence="6" type="ORF">Taro_048621</name>
</gene>
<proteinExistence type="inferred from homology"/>
<comment type="similarity">
    <text evidence="1">Belongs to the IPP transferase family.</text>
</comment>
<name>A0A843X8M5_COLES</name>
<dbReference type="GO" id="GO:0006400">
    <property type="term" value="P:tRNA modification"/>
    <property type="evidence" value="ECO:0007669"/>
    <property type="project" value="TreeGrafter"/>
</dbReference>
<dbReference type="Gene3D" id="3.40.50.300">
    <property type="entry name" value="P-loop containing nucleotide triphosphate hydrolases"/>
    <property type="match status" value="1"/>
</dbReference>
<organism evidence="6 7">
    <name type="scientific">Colocasia esculenta</name>
    <name type="common">Wild taro</name>
    <name type="synonym">Arum esculentum</name>
    <dbReference type="NCBI Taxonomy" id="4460"/>
    <lineage>
        <taxon>Eukaryota</taxon>
        <taxon>Viridiplantae</taxon>
        <taxon>Streptophyta</taxon>
        <taxon>Embryophyta</taxon>
        <taxon>Tracheophyta</taxon>
        <taxon>Spermatophyta</taxon>
        <taxon>Magnoliopsida</taxon>
        <taxon>Liliopsida</taxon>
        <taxon>Araceae</taxon>
        <taxon>Aroideae</taxon>
        <taxon>Colocasieae</taxon>
        <taxon>Colocasia</taxon>
    </lineage>
</organism>
<evidence type="ECO:0000313" key="6">
    <source>
        <dbReference type="EMBL" id="MQM15671.1"/>
    </source>
</evidence>
<dbReference type="PANTHER" id="PTHR11088:SF74">
    <property type="entry name" value="ADENYLATE ISOPENTENYLTRANSFERASE 5, CHLOROPLASTIC"/>
    <property type="match status" value="1"/>
</dbReference>
<keyword evidence="4" id="KW-0547">Nucleotide-binding</keyword>
<dbReference type="GO" id="GO:0005524">
    <property type="term" value="F:ATP binding"/>
    <property type="evidence" value="ECO:0007669"/>
    <property type="project" value="UniProtKB-KW"/>
</dbReference>
<dbReference type="GO" id="GO:0009691">
    <property type="term" value="P:cytokinin biosynthetic process"/>
    <property type="evidence" value="ECO:0007669"/>
    <property type="project" value="UniProtKB-KW"/>
</dbReference>
<reference evidence="6" key="1">
    <citation type="submission" date="2017-07" db="EMBL/GenBank/DDBJ databases">
        <title>Taro Niue Genome Assembly and Annotation.</title>
        <authorList>
            <person name="Atibalentja N."/>
            <person name="Keating K."/>
            <person name="Fields C.J."/>
        </authorList>
    </citation>
    <scope>NUCLEOTIDE SEQUENCE</scope>
    <source>
        <strain evidence="6">Niue_2</strain>
        <tissue evidence="6">Leaf</tissue>
    </source>
</reference>
<evidence type="ECO:0000256" key="2">
    <source>
        <dbReference type="ARBA" id="ARBA00022679"/>
    </source>
</evidence>
<dbReference type="AlphaFoldDB" id="A0A843X8M5"/>
<dbReference type="InterPro" id="IPR027417">
    <property type="entry name" value="P-loop_NTPase"/>
</dbReference>